<organism evidence="2 3">
    <name type="scientific">Cocos nucifera</name>
    <name type="common">Coconut palm</name>
    <dbReference type="NCBI Taxonomy" id="13894"/>
    <lineage>
        <taxon>Eukaryota</taxon>
        <taxon>Viridiplantae</taxon>
        <taxon>Streptophyta</taxon>
        <taxon>Embryophyta</taxon>
        <taxon>Tracheophyta</taxon>
        <taxon>Spermatophyta</taxon>
        <taxon>Magnoliopsida</taxon>
        <taxon>Liliopsida</taxon>
        <taxon>Arecaceae</taxon>
        <taxon>Arecoideae</taxon>
        <taxon>Cocoseae</taxon>
        <taxon>Attaleinae</taxon>
        <taxon>Cocos</taxon>
    </lineage>
</organism>
<gene>
    <name evidence="2" type="ORF">COCNU_05G007620</name>
</gene>
<name>A0A8K0I8V1_COCNU</name>
<dbReference type="CDD" id="cd02440">
    <property type="entry name" value="AdoMet_MTases"/>
    <property type="match status" value="1"/>
</dbReference>
<dbReference type="PANTHER" id="PTHR45036">
    <property type="entry name" value="METHYLTRANSFERASE LIKE 7B"/>
    <property type="match status" value="1"/>
</dbReference>
<dbReference type="EMBL" id="CM017876">
    <property type="protein sequence ID" value="KAG1342533.1"/>
    <property type="molecule type" value="Genomic_DNA"/>
</dbReference>
<sequence length="115" mass="12856">MVERFYPSRPDWYEELYAKALEEGMISYEAEIAAYKEKIFSQLTGKSKKILELGVGTGPNFKYYASAADINVIGVDPNKKMEKYAQAAAVAAGLPLTNFSFMRGLVALGKLYLER</sequence>
<feature type="domain" description="Methyltransferase" evidence="1">
    <location>
        <begin position="50"/>
        <end position="103"/>
    </location>
</feature>
<evidence type="ECO:0000313" key="2">
    <source>
        <dbReference type="EMBL" id="KAG1342533.1"/>
    </source>
</evidence>
<dbReference type="Proteomes" id="UP000797356">
    <property type="component" value="Chromosome 5"/>
</dbReference>
<protein>
    <submittedName>
        <fullName evidence="2">Putative methyltransferase-like protein</fullName>
    </submittedName>
</protein>
<keyword evidence="2" id="KW-0808">Transferase</keyword>
<dbReference type="InterPro" id="IPR052356">
    <property type="entry name" value="Thiol_S-MT"/>
</dbReference>
<dbReference type="PANTHER" id="PTHR45036:SF1">
    <property type="entry name" value="METHYLTRANSFERASE LIKE 7A"/>
    <property type="match status" value="1"/>
</dbReference>
<comment type="caution">
    <text evidence="2">The sequence shown here is derived from an EMBL/GenBank/DDBJ whole genome shotgun (WGS) entry which is preliminary data.</text>
</comment>
<dbReference type="AlphaFoldDB" id="A0A8K0I8V1"/>
<dbReference type="GO" id="GO:0008168">
    <property type="term" value="F:methyltransferase activity"/>
    <property type="evidence" value="ECO:0007669"/>
    <property type="project" value="UniProtKB-KW"/>
</dbReference>
<reference evidence="2" key="1">
    <citation type="journal article" date="2017" name="Gigascience">
        <title>The genome draft of coconut (Cocos nucifera).</title>
        <authorList>
            <person name="Xiao Y."/>
            <person name="Xu P."/>
            <person name="Fan H."/>
            <person name="Baudouin L."/>
            <person name="Xia W."/>
            <person name="Bocs S."/>
            <person name="Xu J."/>
            <person name="Li Q."/>
            <person name="Guo A."/>
            <person name="Zhou L."/>
            <person name="Li J."/>
            <person name="Wu Y."/>
            <person name="Ma Z."/>
            <person name="Armero A."/>
            <person name="Issali A.E."/>
            <person name="Liu N."/>
            <person name="Peng M."/>
            <person name="Yang Y."/>
        </authorList>
    </citation>
    <scope>NUCLEOTIDE SEQUENCE</scope>
    <source>
        <tissue evidence="2">Spear leaf of Hainan Tall coconut</tissue>
    </source>
</reference>
<dbReference type="Pfam" id="PF13649">
    <property type="entry name" value="Methyltransf_25"/>
    <property type="match status" value="1"/>
</dbReference>
<dbReference type="GO" id="GO:0032259">
    <property type="term" value="P:methylation"/>
    <property type="evidence" value="ECO:0007669"/>
    <property type="project" value="UniProtKB-KW"/>
</dbReference>
<dbReference type="OrthoDB" id="416496at2759"/>
<keyword evidence="3" id="KW-1185">Reference proteome</keyword>
<accession>A0A8K0I8V1</accession>
<dbReference type="Gene3D" id="3.40.50.150">
    <property type="entry name" value="Vaccinia Virus protein VP39"/>
    <property type="match status" value="1"/>
</dbReference>
<evidence type="ECO:0000259" key="1">
    <source>
        <dbReference type="Pfam" id="PF13649"/>
    </source>
</evidence>
<evidence type="ECO:0000313" key="3">
    <source>
        <dbReference type="Proteomes" id="UP000797356"/>
    </source>
</evidence>
<proteinExistence type="predicted"/>
<dbReference type="SUPFAM" id="SSF53335">
    <property type="entry name" value="S-adenosyl-L-methionine-dependent methyltransferases"/>
    <property type="match status" value="1"/>
</dbReference>
<dbReference type="InterPro" id="IPR029063">
    <property type="entry name" value="SAM-dependent_MTases_sf"/>
</dbReference>
<dbReference type="InterPro" id="IPR041698">
    <property type="entry name" value="Methyltransf_25"/>
</dbReference>
<keyword evidence="2" id="KW-0489">Methyltransferase</keyword>
<reference evidence="2" key="2">
    <citation type="submission" date="2019-07" db="EMBL/GenBank/DDBJ databases">
        <authorList>
            <person name="Yang Y."/>
            <person name="Bocs S."/>
            <person name="Baudouin L."/>
        </authorList>
    </citation>
    <scope>NUCLEOTIDE SEQUENCE</scope>
    <source>
        <tissue evidence="2">Spear leaf of Hainan Tall coconut</tissue>
    </source>
</reference>